<protein>
    <recommendedName>
        <fullName evidence="2">Cysteine-rich DPF motif domain-containing protein 1</fullName>
    </recommendedName>
</protein>
<reference evidence="4" key="1">
    <citation type="submission" date="2021-02" db="EMBL/GenBank/DDBJ databases">
        <authorList>
            <person name="Nowell W R."/>
        </authorList>
    </citation>
    <scope>NUCLEOTIDE SEQUENCE</scope>
</reference>
<gene>
    <name evidence="4" type="ORF">GPM918_LOCUS44417</name>
    <name evidence="5" type="ORF">SRO942_LOCUS46266</name>
</gene>
<dbReference type="EMBL" id="CAJNOQ010044019">
    <property type="protein sequence ID" value="CAF1632271.1"/>
    <property type="molecule type" value="Genomic_DNA"/>
</dbReference>
<dbReference type="PANTHER" id="PTHR31849:SF1">
    <property type="entry name" value="CYSTEINE-RICH DPF MOTIF DOMAIN-CONTAINING PROTEIN 1"/>
    <property type="match status" value="1"/>
</dbReference>
<keyword evidence="6" id="KW-1185">Reference proteome</keyword>
<accession>A0A816D7T5</accession>
<dbReference type="Proteomes" id="UP000663829">
    <property type="component" value="Unassembled WGS sequence"/>
</dbReference>
<dbReference type="Proteomes" id="UP000681722">
    <property type="component" value="Unassembled WGS sequence"/>
</dbReference>
<proteinExistence type="inferred from homology"/>
<dbReference type="InterPro" id="IPR042426">
    <property type="entry name" value="CDPF1"/>
</dbReference>
<dbReference type="OrthoDB" id="191995at2759"/>
<feature type="domain" description="Cysteine-rich DPF motif" evidence="3">
    <location>
        <begin position="56"/>
        <end position="149"/>
    </location>
</feature>
<sequence length="161" mass="18500">MSEVSSSKEKPHQDLFVPVKLFKCSLCPFYANYDRYDKQYNVPPPPPTTDEKFRKKKKTVPGCSILFLESVYLLNDPFIQKRRIGGISSTTNQSQSTSHSSVIIGSKCFLCQRDVCVSSDCSTFYTKRFCLECIANNQEEFPKELLQELKIKLEKFEQISS</sequence>
<evidence type="ECO:0000313" key="6">
    <source>
        <dbReference type="Proteomes" id="UP000663829"/>
    </source>
</evidence>
<dbReference type="InterPro" id="IPR018785">
    <property type="entry name" value="CDPF1_dom"/>
</dbReference>
<dbReference type="AlphaFoldDB" id="A0A816D7T5"/>
<comment type="similarity">
    <text evidence="1">Belongs to the CDPF1 family.</text>
</comment>
<evidence type="ECO:0000259" key="3">
    <source>
        <dbReference type="Pfam" id="PF10170"/>
    </source>
</evidence>
<evidence type="ECO:0000313" key="5">
    <source>
        <dbReference type="EMBL" id="CAF4532649.1"/>
    </source>
</evidence>
<dbReference type="EMBL" id="CAJOBC010111983">
    <property type="protein sequence ID" value="CAF4532649.1"/>
    <property type="molecule type" value="Genomic_DNA"/>
</dbReference>
<evidence type="ECO:0000256" key="1">
    <source>
        <dbReference type="ARBA" id="ARBA00007917"/>
    </source>
</evidence>
<dbReference type="Pfam" id="PF10170">
    <property type="entry name" value="C6_DPF"/>
    <property type="match status" value="1"/>
</dbReference>
<evidence type="ECO:0000256" key="2">
    <source>
        <dbReference type="ARBA" id="ARBA00014801"/>
    </source>
</evidence>
<comment type="caution">
    <text evidence="4">The sequence shown here is derived from an EMBL/GenBank/DDBJ whole genome shotgun (WGS) entry which is preliminary data.</text>
</comment>
<organism evidence="4 6">
    <name type="scientific">Didymodactylos carnosus</name>
    <dbReference type="NCBI Taxonomy" id="1234261"/>
    <lineage>
        <taxon>Eukaryota</taxon>
        <taxon>Metazoa</taxon>
        <taxon>Spiralia</taxon>
        <taxon>Gnathifera</taxon>
        <taxon>Rotifera</taxon>
        <taxon>Eurotatoria</taxon>
        <taxon>Bdelloidea</taxon>
        <taxon>Philodinida</taxon>
        <taxon>Philodinidae</taxon>
        <taxon>Didymodactylos</taxon>
    </lineage>
</organism>
<evidence type="ECO:0000313" key="4">
    <source>
        <dbReference type="EMBL" id="CAF1632271.1"/>
    </source>
</evidence>
<name>A0A816D7T5_9BILA</name>
<dbReference type="PANTHER" id="PTHR31849">
    <property type="entry name" value="CYSTEINE-RICH PDF MOTIF DOMAIN-CONTAINING PROTEIN 1"/>
    <property type="match status" value="1"/>
</dbReference>